<comment type="caution">
    <text evidence="2">The sequence shown here is derived from an EMBL/GenBank/DDBJ whole genome shotgun (WGS) entry which is preliminary data.</text>
</comment>
<evidence type="ECO:0000256" key="1">
    <source>
        <dbReference type="SAM" id="Phobius"/>
    </source>
</evidence>
<feature type="transmembrane region" description="Helical" evidence="1">
    <location>
        <begin position="80"/>
        <end position="100"/>
    </location>
</feature>
<evidence type="ECO:0000313" key="3">
    <source>
        <dbReference type="Proteomes" id="UP001601992"/>
    </source>
</evidence>
<evidence type="ECO:0000313" key="2">
    <source>
        <dbReference type="EMBL" id="MFF3571454.1"/>
    </source>
</evidence>
<organism evidence="2 3">
    <name type="scientific">Nocardia jiangxiensis</name>
    <dbReference type="NCBI Taxonomy" id="282685"/>
    <lineage>
        <taxon>Bacteria</taxon>
        <taxon>Bacillati</taxon>
        <taxon>Actinomycetota</taxon>
        <taxon>Actinomycetes</taxon>
        <taxon>Mycobacteriales</taxon>
        <taxon>Nocardiaceae</taxon>
        <taxon>Nocardia</taxon>
    </lineage>
</organism>
<proteinExistence type="predicted"/>
<dbReference type="EMBL" id="JBIAQY010000010">
    <property type="protein sequence ID" value="MFF3571454.1"/>
    <property type="molecule type" value="Genomic_DNA"/>
</dbReference>
<gene>
    <name evidence="2" type="ORF">ACFYXQ_27110</name>
</gene>
<dbReference type="RefSeq" id="WP_387405395.1">
    <property type="nucleotide sequence ID" value="NZ_JBIAQY010000010.1"/>
</dbReference>
<name>A0ABW6S6U9_9NOCA</name>
<dbReference type="Proteomes" id="UP001601992">
    <property type="component" value="Unassembled WGS sequence"/>
</dbReference>
<reference evidence="2 3" key="1">
    <citation type="submission" date="2024-10" db="EMBL/GenBank/DDBJ databases">
        <title>The Natural Products Discovery Center: Release of the First 8490 Sequenced Strains for Exploring Actinobacteria Biosynthetic Diversity.</title>
        <authorList>
            <person name="Kalkreuter E."/>
            <person name="Kautsar S.A."/>
            <person name="Yang D."/>
            <person name="Bader C.D."/>
            <person name="Teijaro C.N."/>
            <person name="Fluegel L."/>
            <person name="Davis C.M."/>
            <person name="Simpson J.R."/>
            <person name="Lauterbach L."/>
            <person name="Steele A.D."/>
            <person name="Gui C."/>
            <person name="Meng S."/>
            <person name="Li G."/>
            <person name="Viehrig K."/>
            <person name="Ye F."/>
            <person name="Su P."/>
            <person name="Kiefer A.F."/>
            <person name="Nichols A."/>
            <person name="Cepeda A.J."/>
            <person name="Yan W."/>
            <person name="Fan B."/>
            <person name="Jiang Y."/>
            <person name="Adhikari A."/>
            <person name="Zheng C.-J."/>
            <person name="Schuster L."/>
            <person name="Cowan T.M."/>
            <person name="Smanski M.J."/>
            <person name="Chevrette M.G."/>
            <person name="De Carvalho L.P.S."/>
            <person name="Shen B."/>
        </authorList>
    </citation>
    <scope>NUCLEOTIDE SEQUENCE [LARGE SCALE GENOMIC DNA]</scope>
    <source>
        <strain evidence="2 3">NPDC002593</strain>
    </source>
</reference>
<keyword evidence="1" id="KW-1133">Transmembrane helix</keyword>
<feature type="transmembrane region" description="Helical" evidence="1">
    <location>
        <begin position="21"/>
        <end position="40"/>
    </location>
</feature>
<protein>
    <submittedName>
        <fullName evidence="2">Uncharacterized protein</fullName>
    </submittedName>
</protein>
<sequence>MTLMIGAQGVRMRWRPEAGRLVTLMAVAFGLTVVITRLYLMASGYPKIGGSTYHIAHALFGGLLLVISCLLLLMSSGRTAMTWAALLSGVGLGLFTMRWANSSPRTTTTSFRWLLRSSTWPFC</sequence>
<keyword evidence="1" id="KW-0472">Membrane</keyword>
<keyword evidence="1" id="KW-0812">Transmembrane</keyword>
<accession>A0ABW6S6U9</accession>
<keyword evidence="3" id="KW-1185">Reference proteome</keyword>
<feature type="transmembrane region" description="Helical" evidence="1">
    <location>
        <begin position="52"/>
        <end position="73"/>
    </location>
</feature>